<dbReference type="SMART" id="SM00530">
    <property type="entry name" value="HTH_XRE"/>
    <property type="match status" value="1"/>
</dbReference>
<accession>A0A076L9J2</accession>
<protein>
    <recommendedName>
        <fullName evidence="1">HTH cro/C1-type domain-containing protein</fullName>
    </recommendedName>
</protein>
<dbReference type="InterPro" id="IPR017271">
    <property type="entry name" value="Tscrpt_reg_HTH_MJ1545_prd"/>
</dbReference>
<dbReference type="STRING" id="1301915.JH146_0129"/>
<evidence type="ECO:0000259" key="1">
    <source>
        <dbReference type="PROSITE" id="PS50943"/>
    </source>
</evidence>
<dbReference type="PROSITE" id="PS50943">
    <property type="entry name" value="HTH_CROC1"/>
    <property type="match status" value="1"/>
</dbReference>
<dbReference type="Pfam" id="PF01381">
    <property type="entry name" value="HTH_3"/>
    <property type="match status" value="1"/>
</dbReference>
<sequence length="231" mass="26058">MEKVAIYIIGDIVLAENTGKALKKWRNLFNIQQIELAKYLNVSPSVISDYEVGRRKNPGVNIIKKYVLALIEIDKEKGGQTIKALKRILDKSPSMKAILSIKEYENPITLERFVEVINGEIVVGDNLETPIYGHTVVDSIKAILEMTGDDFYHLYGWTTERALIFTNVSTGRSPMVAVRVSVMKPRVVVLQGINKEKIDSLALKLAEIDNIPLITTHLDTKELIKRLNEIK</sequence>
<dbReference type="Gene3D" id="1.10.260.40">
    <property type="entry name" value="lambda repressor-like DNA-binding domains"/>
    <property type="match status" value="1"/>
</dbReference>
<dbReference type="GeneID" id="24890719"/>
<name>A0A076L9J2_9EURY</name>
<dbReference type="Proteomes" id="UP000028781">
    <property type="component" value="Chromosome"/>
</dbReference>
<dbReference type="SUPFAM" id="SSF47413">
    <property type="entry name" value="lambda repressor-like DNA-binding domains"/>
    <property type="match status" value="1"/>
</dbReference>
<dbReference type="CDD" id="cd00093">
    <property type="entry name" value="HTH_XRE"/>
    <property type="match status" value="1"/>
</dbReference>
<keyword evidence="3" id="KW-1185">Reference proteome</keyword>
<dbReference type="HOGENOM" id="CLU_077869_0_0_2"/>
<dbReference type="InterPro" id="IPR010982">
    <property type="entry name" value="Lambda_DNA-bd_dom_sf"/>
</dbReference>
<dbReference type="InterPro" id="IPR001387">
    <property type="entry name" value="Cro/C1-type_HTH"/>
</dbReference>
<evidence type="ECO:0000313" key="3">
    <source>
        <dbReference type="Proteomes" id="UP000028781"/>
    </source>
</evidence>
<dbReference type="EMBL" id="CP009149">
    <property type="protein sequence ID" value="AIJ04980.1"/>
    <property type="molecule type" value="Genomic_DNA"/>
</dbReference>
<dbReference type="AlphaFoldDB" id="A0A076L9J2"/>
<dbReference type="PIRSF" id="PIRSF037724">
    <property type="entry name" value="TF_HTH_MJ1545_prd"/>
    <property type="match status" value="1"/>
</dbReference>
<reference evidence="2 3" key="1">
    <citation type="journal article" date="2015" name="Int. J. Syst. Evol. Microbiol.">
        <title>M ethanocaldococcus bathoardescens sp. nov., a hyperthermophilic methanogen isolated from a volcanically active deep-sea hydrothermal vent.</title>
        <authorList>
            <person name="Stewart L.C."/>
            <person name="Jung J.H."/>
            <person name="Kim Y.T."/>
            <person name="Kwon S.W."/>
            <person name="Park C.S."/>
            <person name="Holden J.F."/>
        </authorList>
    </citation>
    <scope>NUCLEOTIDE SEQUENCE [LARGE SCALE GENOMIC DNA]</scope>
    <source>
        <strain evidence="2 3">JH146</strain>
    </source>
</reference>
<dbReference type="KEGG" id="mjh:JH146_0129"/>
<evidence type="ECO:0000313" key="2">
    <source>
        <dbReference type="EMBL" id="AIJ04980.1"/>
    </source>
</evidence>
<organism evidence="2 3">
    <name type="scientific">Methanocaldococcus bathoardescens</name>
    <dbReference type="NCBI Taxonomy" id="1301915"/>
    <lineage>
        <taxon>Archaea</taxon>
        <taxon>Methanobacteriati</taxon>
        <taxon>Methanobacteriota</taxon>
        <taxon>Methanomada group</taxon>
        <taxon>Methanococci</taxon>
        <taxon>Methanococcales</taxon>
        <taxon>Methanocaldococcaceae</taxon>
        <taxon>Methanocaldococcus</taxon>
    </lineage>
</organism>
<gene>
    <name evidence="2" type="ORF">JH146_0129</name>
</gene>
<dbReference type="GO" id="GO:0003677">
    <property type="term" value="F:DNA binding"/>
    <property type="evidence" value="ECO:0007669"/>
    <property type="project" value="InterPro"/>
</dbReference>
<dbReference type="RefSeq" id="WP_048201193.1">
    <property type="nucleotide sequence ID" value="NZ_CP009149.1"/>
</dbReference>
<feature type="domain" description="HTH cro/C1-type" evidence="1">
    <location>
        <begin position="22"/>
        <end position="76"/>
    </location>
</feature>
<proteinExistence type="predicted"/>
<dbReference type="OrthoDB" id="371772at2157"/>